<reference evidence="1 2" key="1">
    <citation type="journal article" date="2018" name="Genome Biol. Evol.">
        <title>Multiple Roots of Fruiting Body Formation in Amoebozoa.</title>
        <authorList>
            <person name="Hillmann F."/>
            <person name="Forbes G."/>
            <person name="Novohradska S."/>
            <person name="Ferling I."/>
            <person name="Riege K."/>
            <person name="Groth M."/>
            <person name="Westermann M."/>
            <person name="Marz M."/>
            <person name="Spaller T."/>
            <person name="Winckler T."/>
            <person name="Schaap P."/>
            <person name="Glockner G."/>
        </authorList>
    </citation>
    <scope>NUCLEOTIDE SEQUENCE [LARGE SCALE GENOMIC DNA]</scope>
    <source>
        <strain evidence="1 2">Jena</strain>
    </source>
</reference>
<sequence length="271" mass="31701">MSKRLAKGKPSRGEFLPDSLLSSNHRIREAHHSADLIDTPENILTHILYFLDKTEDLTNAERIPTQTTQKLTPDIKVHLSLIPRWKKEMKKFHFDYRDSQTHSHREYQLLIEVYHLASSKSWFSHCPELCMSNTATPYLPYDIALETHMLNEWEKTKQKLIDIMFARSVPPLLESWKKRLINTDSTITQDITSEAELEAVDKATQALVKAYKGKLFKRQFDRHTPTFHIDHPEKKSNDFQLNPLIIGWDTPVEDLRQLMKAADQHYSVIEN</sequence>
<proteinExistence type="predicted"/>
<name>A0A2P6NNY5_9EUKA</name>
<evidence type="ECO:0008006" key="3">
    <source>
        <dbReference type="Google" id="ProtNLM"/>
    </source>
</evidence>
<comment type="caution">
    <text evidence="1">The sequence shown here is derived from an EMBL/GenBank/DDBJ whole genome shotgun (WGS) entry which is preliminary data.</text>
</comment>
<evidence type="ECO:0000313" key="2">
    <source>
        <dbReference type="Proteomes" id="UP000241769"/>
    </source>
</evidence>
<protein>
    <recommendedName>
        <fullName evidence="3">F-box domain-containing protein</fullName>
    </recommendedName>
</protein>
<organism evidence="1 2">
    <name type="scientific">Planoprotostelium fungivorum</name>
    <dbReference type="NCBI Taxonomy" id="1890364"/>
    <lineage>
        <taxon>Eukaryota</taxon>
        <taxon>Amoebozoa</taxon>
        <taxon>Evosea</taxon>
        <taxon>Variosea</taxon>
        <taxon>Cavosteliida</taxon>
        <taxon>Cavosteliaceae</taxon>
        <taxon>Planoprotostelium</taxon>
    </lineage>
</organism>
<gene>
    <name evidence="1" type="ORF">PROFUN_06490</name>
</gene>
<dbReference type="InParanoid" id="A0A2P6NNY5"/>
<accession>A0A2P6NNY5</accession>
<evidence type="ECO:0000313" key="1">
    <source>
        <dbReference type="EMBL" id="PRP85656.1"/>
    </source>
</evidence>
<dbReference type="AlphaFoldDB" id="A0A2P6NNY5"/>
<dbReference type="EMBL" id="MDYQ01000041">
    <property type="protein sequence ID" value="PRP85656.1"/>
    <property type="molecule type" value="Genomic_DNA"/>
</dbReference>
<dbReference type="Proteomes" id="UP000241769">
    <property type="component" value="Unassembled WGS sequence"/>
</dbReference>
<keyword evidence="2" id="KW-1185">Reference proteome</keyword>